<dbReference type="EMBL" id="CP114413">
    <property type="protein sequence ID" value="WAZ24791.1"/>
    <property type="molecule type" value="Genomic_DNA"/>
</dbReference>
<dbReference type="Gene3D" id="1.10.10.10">
    <property type="entry name" value="Winged helix-like DNA-binding domain superfamily/Winged helix DNA-binding domain"/>
    <property type="match status" value="1"/>
</dbReference>
<evidence type="ECO:0000313" key="6">
    <source>
        <dbReference type="EMBL" id="WAZ24791.1"/>
    </source>
</evidence>
<dbReference type="InterPro" id="IPR012967">
    <property type="entry name" value="COMT_dimerisation"/>
</dbReference>
<keyword evidence="2" id="KW-0808">Transferase</keyword>
<dbReference type="Pfam" id="PF00891">
    <property type="entry name" value="Methyltransf_2"/>
    <property type="match status" value="1"/>
</dbReference>
<dbReference type="PANTHER" id="PTHR43712:SF2">
    <property type="entry name" value="O-METHYLTRANSFERASE CICE"/>
    <property type="match status" value="1"/>
</dbReference>
<dbReference type="PANTHER" id="PTHR43712">
    <property type="entry name" value="PUTATIVE (AFU_ORTHOLOGUE AFUA_4G14580)-RELATED"/>
    <property type="match status" value="1"/>
</dbReference>
<evidence type="ECO:0000259" key="5">
    <source>
        <dbReference type="Pfam" id="PF08100"/>
    </source>
</evidence>
<dbReference type="PIRSF" id="PIRSF005739">
    <property type="entry name" value="O-mtase"/>
    <property type="match status" value="1"/>
</dbReference>
<dbReference type="InterPro" id="IPR029063">
    <property type="entry name" value="SAM-dependent_MTases_sf"/>
</dbReference>
<dbReference type="InterPro" id="IPR016461">
    <property type="entry name" value="COMT-like"/>
</dbReference>
<dbReference type="RefSeq" id="WP_269662279.1">
    <property type="nucleotide sequence ID" value="NZ_CP114413.1"/>
</dbReference>
<feature type="domain" description="O-methyltransferase dimerisation" evidence="5">
    <location>
        <begin position="14"/>
        <end position="88"/>
    </location>
</feature>
<evidence type="ECO:0000313" key="7">
    <source>
        <dbReference type="Proteomes" id="UP001164439"/>
    </source>
</evidence>
<dbReference type="Proteomes" id="UP001164439">
    <property type="component" value="Chromosome"/>
</dbReference>
<dbReference type="Pfam" id="PF08100">
    <property type="entry name" value="Dimerisation"/>
    <property type="match status" value="1"/>
</dbReference>
<organism evidence="6 7">
    <name type="scientific">Streptomyces cinnabarinus</name>
    <dbReference type="NCBI Taxonomy" id="67287"/>
    <lineage>
        <taxon>Bacteria</taxon>
        <taxon>Bacillati</taxon>
        <taxon>Actinomycetota</taxon>
        <taxon>Actinomycetes</taxon>
        <taxon>Kitasatosporales</taxon>
        <taxon>Streptomycetaceae</taxon>
        <taxon>Streptomyces</taxon>
    </lineage>
</organism>
<dbReference type="CDD" id="cd00090">
    <property type="entry name" value="HTH_ARSR"/>
    <property type="match status" value="1"/>
</dbReference>
<dbReference type="SUPFAM" id="SSF46785">
    <property type="entry name" value="Winged helix' DNA-binding domain"/>
    <property type="match status" value="1"/>
</dbReference>
<gene>
    <name evidence="6" type="ORF">STRCI_006242</name>
</gene>
<dbReference type="InterPro" id="IPR011991">
    <property type="entry name" value="ArsR-like_HTH"/>
</dbReference>
<dbReference type="Gene3D" id="1.10.287.1350">
    <property type="match status" value="1"/>
</dbReference>
<evidence type="ECO:0000259" key="4">
    <source>
        <dbReference type="Pfam" id="PF00891"/>
    </source>
</evidence>
<dbReference type="InterPro" id="IPR036390">
    <property type="entry name" value="WH_DNA-bd_sf"/>
</dbReference>
<keyword evidence="3" id="KW-0949">S-adenosyl-L-methionine</keyword>
<dbReference type="PROSITE" id="PS51683">
    <property type="entry name" value="SAM_OMT_II"/>
    <property type="match status" value="1"/>
</dbReference>
<sequence>MTLIDPMAAANLYRLAFGFIPAQMIHAAARLRLPDLLAEEPLTTEELAERTGTRAPALRRLLRGLATLGVVEQRGEDGFRLAPAGELLRSDVPGSVRPMLMPYFGEAVWTSWGRFTECLRTGRPSVESVTGGSVFDLFAADPELGAEFHAAMAVSGGAEAQALARSYDFADVRTVVDVGGGNGALLAGVLGHHPHLHGVLVDTPVGVAGAPDTLAAAGVADRCVLVAQDFLAAVPEGGDRYVIKSVLHDWDDERCVTILRNCRQAMADTARVLIVEVVAPPVADTTTDPFLTVSDLNLMVLTHGRERTEREFTGLLDAAGLELTEIGAPLGFSGYRVIEARPTAGPVR</sequence>
<reference evidence="6" key="1">
    <citation type="submission" date="2022-12" db="EMBL/GenBank/DDBJ databases">
        <authorList>
            <person name="Ruckert C."/>
            <person name="Busche T."/>
            <person name="Kalinowski J."/>
            <person name="Wittmann C."/>
        </authorList>
    </citation>
    <scope>NUCLEOTIDE SEQUENCE</scope>
    <source>
        <strain evidence="6">DSM 40467</strain>
    </source>
</reference>
<dbReference type="InterPro" id="IPR001077">
    <property type="entry name" value="COMT_C"/>
</dbReference>
<keyword evidence="7" id="KW-1185">Reference proteome</keyword>
<protein>
    <submittedName>
        <fullName evidence="6">Acetylserotonin O-methyltransferase</fullName>
    </submittedName>
</protein>
<evidence type="ECO:0000256" key="2">
    <source>
        <dbReference type="ARBA" id="ARBA00022679"/>
    </source>
</evidence>
<feature type="domain" description="O-methyltransferase C-terminal" evidence="4">
    <location>
        <begin position="112"/>
        <end position="321"/>
    </location>
</feature>
<keyword evidence="1" id="KW-0489">Methyltransferase</keyword>
<name>A0ABY7KQ14_9ACTN</name>
<dbReference type="Gene3D" id="3.40.50.150">
    <property type="entry name" value="Vaccinia Virus protein VP39"/>
    <property type="match status" value="1"/>
</dbReference>
<proteinExistence type="predicted"/>
<evidence type="ECO:0000256" key="3">
    <source>
        <dbReference type="ARBA" id="ARBA00022691"/>
    </source>
</evidence>
<evidence type="ECO:0000256" key="1">
    <source>
        <dbReference type="ARBA" id="ARBA00022603"/>
    </source>
</evidence>
<accession>A0ABY7KQ14</accession>
<dbReference type="SUPFAM" id="SSF53335">
    <property type="entry name" value="S-adenosyl-L-methionine-dependent methyltransferases"/>
    <property type="match status" value="1"/>
</dbReference>
<dbReference type="InterPro" id="IPR036388">
    <property type="entry name" value="WH-like_DNA-bd_sf"/>
</dbReference>